<sequence>MRISSDGKGGPVWLTSKEMQMTWAMYTPYFPAEEYVKPPSNCGITQINIIQRHGARFPTVKANEAAGITSALKKLQSVSRYTDPKFGFLKNYTYALGTDELVPLGALQSMESGNITALRYPELVSLDDLPFVRSSSSQRVVDSATNWTSGWFHATGERPPISVILLEDRNDTLEDNMCPNAGSSTTQTTAWIDVFTPPTAKRLNSKAPGANLTGQDVYSLMSLCPLDTVAKEKLSPICGLFTVDEFRQFEYVGDLDKYYSTGYGQPLGPVQGVGYVNELLARLTGTPVRDNTQTNRTLDSSPITFPLNRTIYVDFSHEHPLAAIYSAIGLFKQPAPLNPTQPDPDRSWLASRMVPFSARMVTEKLVCGDEKGKGKGKKKEYVRILVNDALQPLKFCGAGDDGLCELKAFVESQAYARTDGAGDFEKCYD</sequence>
<dbReference type="InterPro" id="IPR029033">
    <property type="entry name" value="His_PPase_superfam"/>
</dbReference>
<keyword evidence="18" id="KW-1185">Reference proteome</keyword>
<dbReference type="InterPro" id="IPR000560">
    <property type="entry name" value="His_Pase_clade-2"/>
</dbReference>
<dbReference type="GO" id="GO:0016158">
    <property type="term" value="F:inositol hexakisphosphate 3-phosphatase activity"/>
    <property type="evidence" value="ECO:0007669"/>
    <property type="project" value="UniProtKB-EC"/>
</dbReference>
<evidence type="ECO:0000256" key="13">
    <source>
        <dbReference type="ARBA" id="ARBA00043788"/>
    </source>
</evidence>
<evidence type="ECO:0000256" key="6">
    <source>
        <dbReference type="ARBA" id="ARBA00023180"/>
    </source>
</evidence>
<dbReference type="PROSITE" id="PS00616">
    <property type="entry name" value="HIS_ACID_PHOSPHAT_1"/>
    <property type="match status" value="1"/>
</dbReference>
<dbReference type="PANTHER" id="PTHR20963">
    <property type="entry name" value="MULTIPLE INOSITOL POLYPHOSPHATE PHOSPHATASE-RELATED"/>
    <property type="match status" value="1"/>
</dbReference>
<keyword evidence="6" id="KW-0325">Glycoprotein</keyword>
<evidence type="ECO:0000256" key="2">
    <source>
        <dbReference type="ARBA" id="ARBA00011245"/>
    </source>
</evidence>
<dbReference type="PIRSF" id="PIRSF000894">
    <property type="entry name" value="Acid_phosphatase"/>
    <property type="match status" value="1"/>
</dbReference>
<dbReference type="CDD" id="cd07061">
    <property type="entry name" value="HP_HAP_like"/>
    <property type="match status" value="1"/>
</dbReference>
<dbReference type="InterPro" id="IPR016274">
    <property type="entry name" value="Histidine_acid_Pase_euk"/>
</dbReference>
<evidence type="ECO:0000256" key="3">
    <source>
        <dbReference type="ARBA" id="ARBA00022525"/>
    </source>
</evidence>
<reference evidence="17 18" key="1">
    <citation type="journal article" date="2019" name="Nat. Ecol. Evol.">
        <title>Megaphylogeny resolves global patterns of mushroom evolution.</title>
        <authorList>
            <person name="Varga T."/>
            <person name="Krizsan K."/>
            <person name="Foldi C."/>
            <person name="Dima B."/>
            <person name="Sanchez-Garcia M."/>
            <person name="Sanchez-Ramirez S."/>
            <person name="Szollosi G.J."/>
            <person name="Szarkandi J.G."/>
            <person name="Papp V."/>
            <person name="Albert L."/>
            <person name="Andreopoulos W."/>
            <person name="Angelini C."/>
            <person name="Antonin V."/>
            <person name="Barry K.W."/>
            <person name="Bougher N.L."/>
            <person name="Buchanan P."/>
            <person name="Buyck B."/>
            <person name="Bense V."/>
            <person name="Catcheside P."/>
            <person name="Chovatia M."/>
            <person name="Cooper J."/>
            <person name="Damon W."/>
            <person name="Desjardin D."/>
            <person name="Finy P."/>
            <person name="Geml J."/>
            <person name="Haridas S."/>
            <person name="Hughes K."/>
            <person name="Justo A."/>
            <person name="Karasinski D."/>
            <person name="Kautmanova I."/>
            <person name="Kiss B."/>
            <person name="Kocsube S."/>
            <person name="Kotiranta H."/>
            <person name="LaButti K.M."/>
            <person name="Lechner B.E."/>
            <person name="Liimatainen K."/>
            <person name="Lipzen A."/>
            <person name="Lukacs Z."/>
            <person name="Mihaltcheva S."/>
            <person name="Morgado L.N."/>
            <person name="Niskanen T."/>
            <person name="Noordeloos M.E."/>
            <person name="Ohm R.A."/>
            <person name="Ortiz-Santana B."/>
            <person name="Ovrebo C."/>
            <person name="Racz N."/>
            <person name="Riley R."/>
            <person name="Savchenko A."/>
            <person name="Shiryaev A."/>
            <person name="Soop K."/>
            <person name="Spirin V."/>
            <person name="Szebenyi C."/>
            <person name="Tomsovsky M."/>
            <person name="Tulloss R.E."/>
            <person name="Uehling J."/>
            <person name="Grigoriev I.V."/>
            <person name="Vagvolgyi C."/>
            <person name="Papp T."/>
            <person name="Martin F.M."/>
            <person name="Miettinen O."/>
            <person name="Hibbett D.S."/>
            <person name="Nagy L.G."/>
        </authorList>
    </citation>
    <scope>NUCLEOTIDE SEQUENCE [LARGE SCALE GENOMIC DNA]</scope>
    <source>
        <strain evidence="17 18">CBS 166.37</strain>
    </source>
</reference>
<dbReference type="PANTHER" id="PTHR20963:SF24">
    <property type="entry name" value="3-PHYTASE B"/>
    <property type="match status" value="1"/>
</dbReference>
<evidence type="ECO:0000313" key="17">
    <source>
        <dbReference type="EMBL" id="TFK33295.1"/>
    </source>
</evidence>
<dbReference type="Proteomes" id="UP000308652">
    <property type="component" value="Unassembled WGS sequence"/>
</dbReference>
<keyword evidence="4" id="KW-0378">Hydrolase</keyword>
<dbReference type="AlphaFoldDB" id="A0A5C3LKP9"/>
<feature type="disulfide bond" evidence="16">
    <location>
        <begin position="396"/>
        <end position="404"/>
    </location>
</feature>
<evidence type="ECO:0000256" key="16">
    <source>
        <dbReference type="PIRSR" id="PIRSR000894-2"/>
    </source>
</evidence>
<feature type="disulfide bond" evidence="16">
    <location>
        <begin position="224"/>
        <end position="238"/>
    </location>
</feature>
<dbReference type="OrthoDB" id="6509975at2759"/>
<dbReference type="Pfam" id="PF00328">
    <property type="entry name" value="His_Phos_2"/>
    <property type="match status" value="1"/>
</dbReference>
<evidence type="ECO:0000256" key="7">
    <source>
        <dbReference type="ARBA" id="ARBA00041857"/>
    </source>
</evidence>
<organism evidence="17 18">
    <name type="scientific">Crucibulum laeve</name>
    <dbReference type="NCBI Taxonomy" id="68775"/>
    <lineage>
        <taxon>Eukaryota</taxon>
        <taxon>Fungi</taxon>
        <taxon>Dikarya</taxon>
        <taxon>Basidiomycota</taxon>
        <taxon>Agaricomycotina</taxon>
        <taxon>Agaricomycetes</taxon>
        <taxon>Agaricomycetidae</taxon>
        <taxon>Agaricales</taxon>
        <taxon>Agaricineae</taxon>
        <taxon>Nidulariaceae</taxon>
        <taxon>Crucibulum</taxon>
    </lineage>
</organism>
<evidence type="ECO:0000256" key="11">
    <source>
        <dbReference type="ARBA" id="ARBA00043721"/>
    </source>
</evidence>
<comment type="catalytic activity">
    <reaction evidence="13">
        <text>1D-myo-inositol hexakisphosphate + H2O = 1D-myo-inositol 1,2,4,5,6-pentakisphosphate + phosphate</text>
        <dbReference type="Rhea" id="RHEA:16989"/>
        <dbReference type="ChEBI" id="CHEBI:15377"/>
        <dbReference type="ChEBI" id="CHEBI:43474"/>
        <dbReference type="ChEBI" id="CHEBI:57798"/>
        <dbReference type="ChEBI" id="CHEBI:58130"/>
        <dbReference type="EC" id="3.1.3.8"/>
    </reaction>
    <physiologicalReaction direction="left-to-right" evidence="13">
        <dbReference type="Rhea" id="RHEA:16990"/>
    </physiologicalReaction>
</comment>
<evidence type="ECO:0000256" key="1">
    <source>
        <dbReference type="ARBA" id="ARBA00004613"/>
    </source>
</evidence>
<comment type="subcellular location">
    <subcellularLocation>
        <location evidence="1">Secreted</location>
    </subcellularLocation>
</comment>
<accession>A0A5C3LKP9</accession>
<gene>
    <name evidence="17" type="ORF">BDQ12DRAFT_700835</name>
</gene>
<evidence type="ECO:0000256" key="9">
    <source>
        <dbReference type="ARBA" id="ARBA00043670"/>
    </source>
</evidence>
<dbReference type="Gene3D" id="3.40.50.1240">
    <property type="entry name" value="Phosphoglycerate mutase-like"/>
    <property type="match status" value="1"/>
</dbReference>
<feature type="disulfide bond" evidence="16">
    <location>
        <begin position="42"/>
        <end position="367"/>
    </location>
</feature>
<evidence type="ECO:0000256" key="8">
    <source>
        <dbReference type="ARBA" id="ARBA00042300"/>
    </source>
</evidence>
<keyword evidence="3" id="KW-0964">Secreted</keyword>
<dbReference type="EMBL" id="ML213651">
    <property type="protein sequence ID" value="TFK33295.1"/>
    <property type="molecule type" value="Genomic_DNA"/>
</dbReference>
<evidence type="ECO:0000256" key="12">
    <source>
        <dbReference type="ARBA" id="ARBA00043748"/>
    </source>
</evidence>
<keyword evidence="5 16" id="KW-1015">Disulfide bond</keyword>
<dbReference type="GO" id="GO:0005576">
    <property type="term" value="C:extracellular region"/>
    <property type="evidence" value="ECO:0007669"/>
    <property type="project" value="UniProtKB-SubCell"/>
</dbReference>
<comment type="catalytic activity">
    <reaction evidence="11">
        <text>1D-myo-inositol 1,2,6-trisphosphate + H2O = 1D-myo-inositol 1,2-bisphosphate + phosphate</text>
        <dbReference type="Rhea" id="RHEA:77131"/>
        <dbReference type="ChEBI" id="CHEBI:15377"/>
        <dbReference type="ChEBI" id="CHEBI:43474"/>
        <dbReference type="ChEBI" id="CHEBI:195537"/>
        <dbReference type="ChEBI" id="CHEBI:195539"/>
    </reaction>
    <physiologicalReaction direction="left-to-right" evidence="11">
        <dbReference type="Rhea" id="RHEA:77132"/>
    </physiologicalReaction>
</comment>
<name>A0A5C3LKP9_9AGAR</name>
<dbReference type="STRING" id="68775.A0A5C3LKP9"/>
<evidence type="ECO:0000256" key="14">
    <source>
        <dbReference type="ARBA" id="ARBA00044106"/>
    </source>
</evidence>
<comment type="subunit">
    <text evidence="2">Monomer.</text>
</comment>
<protein>
    <recommendedName>
        <fullName evidence="14">Phytase A</fullName>
    </recommendedName>
    <alternativeName>
        <fullName evidence="15">Histidine acid phosphatase phyA</fullName>
    </alternativeName>
    <alternativeName>
        <fullName evidence="8">Myo-inositol hexakisphosphate phosphohydrolase A</fullName>
    </alternativeName>
    <alternativeName>
        <fullName evidence="7">Myo-inositol-hexaphosphate 3-phosphohydrolase A</fullName>
    </alternativeName>
</protein>
<dbReference type="GO" id="GO:0003993">
    <property type="term" value="F:acid phosphatase activity"/>
    <property type="evidence" value="ECO:0007669"/>
    <property type="project" value="TreeGrafter"/>
</dbReference>
<evidence type="ECO:0000256" key="5">
    <source>
        <dbReference type="ARBA" id="ARBA00023157"/>
    </source>
</evidence>
<comment type="catalytic activity">
    <reaction evidence="9">
        <text>1D-myo-inositol 1,2,5,6-tetrakisphosphate + H2O = 1D-myo-inositol 1,2,6-trisphosphate + phosphate</text>
        <dbReference type="Rhea" id="RHEA:77119"/>
        <dbReference type="ChEBI" id="CHEBI:15377"/>
        <dbReference type="ChEBI" id="CHEBI:43474"/>
        <dbReference type="ChEBI" id="CHEBI:195535"/>
        <dbReference type="ChEBI" id="CHEBI:195537"/>
    </reaction>
    <physiologicalReaction direction="left-to-right" evidence="9">
        <dbReference type="Rhea" id="RHEA:77120"/>
    </physiologicalReaction>
</comment>
<comment type="catalytic activity">
    <reaction evidence="12">
        <text>1D-myo-inositol 1,2,4,5,6-pentakisphosphate + H2O = 1D-myo-inositol 1,2,5,6-tetrakisphosphate + phosphate</text>
        <dbReference type="Rhea" id="RHEA:77115"/>
        <dbReference type="ChEBI" id="CHEBI:15377"/>
        <dbReference type="ChEBI" id="CHEBI:43474"/>
        <dbReference type="ChEBI" id="CHEBI:57798"/>
        <dbReference type="ChEBI" id="CHEBI:195535"/>
    </reaction>
    <physiologicalReaction direction="left-to-right" evidence="12">
        <dbReference type="Rhea" id="RHEA:77116"/>
    </physiologicalReaction>
</comment>
<proteinExistence type="predicted"/>
<comment type="catalytic activity">
    <reaction evidence="10">
        <text>1D-myo-inositol 1,2-bisphosphate + H2O = 1D-myo-inositol 2-phosphate + phosphate</text>
        <dbReference type="Rhea" id="RHEA:77135"/>
        <dbReference type="ChEBI" id="CHEBI:15377"/>
        <dbReference type="ChEBI" id="CHEBI:43474"/>
        <dbReference type="ChEBI" id="CHEBI:84142"/>
        <dbReference type="ChEBI" id="CHEBI:195539"/>
    </reaction>
    <physiologicalReaction direction="left-to-right" evidence="10">
        <dbReference type="Rhea" id="RHEA:77136"/>
    </physiologicalReaction>
</comment>
<evidence type="ECO:0000313" key="18">
    <source>
        <dbReference type="Proteomes" id="UP000308652"/>
    </source>
</evidence>
<dbReference type="InterPro" id="IPR033379">
    <property type="entry name" value="Acid_Pase_AS"/>
</dbReference>
<evidence type="ECO:0000256" key="10">
    <source>
        <dbReference type="ARBA" id="ARBA00043675"/>
    </source>
</evidence>
<dbReference type="SUPFAM" id="SSF53254">
    <property type="entry name" value="Phosphoglycerate mutase-like"/>
    <property type="match status" value="1"/>
</dbReference>
<evidence type="ECO:0000256" key="15">
    <source>
        <dbReference type="ARBA" id="ARBA00044262"/>
    </source>
</evidence>
<evidence type="ECO:0000256" key="4">
    <source>
        <dbReference type="ARBA" id="ARBA00022801"/>
    </source>
</evidence>